<dbReference type="EMBL" id="UIVT01000003">
    <property type="protein sequence ID" value="SVP93331.1"/>
    <property type="molecule type" value="Genomic_DNA"/>
</dbReference>
<dbReference type="PANTHER" id="PTHR14614">
    <property type="entry name" value="HEPATOCELLULAR CARCINOMA-ASSOCIATED ANTIGEN"/>
    <property type="match status" value="1"/>
</dbReference>
<dbReference type="VEuPathDB" id="PiroplasmaDB:TA05520"/>
<evidence type="ECO:0000313" key="11">
    <source>
        <dbReference type="EMBL" id="SVP93331.1"/>
    </source>
</evidence>
<dbReference type="InterPro" id="IPR029063">
    <property type="entry name" value="SAM-dependent_MTases_sf"/>
</dbReference>
<reference evidence="10" key="1">
    <citation type="submission" date="2018-07" db="EMBL/GenBank/DDBJ databases">
        <authorList>
            <person name="Quirk P.G."/>
            <person name="Krulwich T.A."/>
        </authorList>
    </citation>
    <scope>NUCLEOTIDE SEQUENCE</scope>
    <source>
        <strain evidence="10">Anand</strain>
    </source>
</reference>
<keyword evidence="6 10" id="KW-0808">Transferase</keyword>
<evidence type="ECO:0000256" key="2">
    <source>
        <dbReference type="ARBA" id="ARBA00004496"/>
    </source>
</evidence>
<keyword evidence="4" id="KW-0963">Cytoplasm</keyword>
<evidence type="ECO:0000256" key="1">
    <source>
        <dbReference type="ARBA" id="ARBA00004123"/>
    </source>
</evidence>
<dbReference type="GO" id="GO:0032259">
    <property type="term" value="P:methylation"/>
    <property type="evidence" value="ECO:0007669"/>
    <property type="project" value="UniProtKB-KW"/>
</dbReference>
<dbReference type="SUPFAM" id="SSF53335">
    <property type="entry name" value="S-adenosyl-L-methionine-dependent methyltransferases"/>
    <property type="match status" value="1"/>
</dbReference>
<accession>A0A3B0MQW7</accession>
<dbReference type="GO" id="GO:0005737">
    <property type="term" value="C:cytoplasm"/>
    <property type="evidence" value="ECO:0007669"/>
    <property type="project" value="UniProtKB-SubCell"/>
</dbReference>
<sequence>MESSFEFSVEELLRRTQIYSVRKDDYSVEKLPFSKFHKVSEASNELIIKVTLPEFKDQQKNVSPGSYEGGYTIWESTWILLVFLDDIKESKPLSVLELGSGIGVCGTFLGLKGHKVSFQDLNLNVIEKGLISNIAMNESQVCNMNKNDKVRVNLKILYKDELKNLLLISTDFPNDKSTNTYEIVAGDWINLINDKTILESFKNKFDLIIASECIYRTENYESIVKMVLSFMKESGKAFVATKRFYFGLSGGTFQFLQHIKESNIHNSYKLCGKIIKSVEPKNSSNVIDIIEITKIPNVSI</sequence>
<dbReference type="EMBL" id="UIVS01000003">
    <property type="protein sequence ID" value="SVP92527.1"/>
    <property type="molecule type" value="Genomic_DNA"/>
</dbReference>
<dbReference type="InterPro" id="IPR019410">
    <property type="entry name" value="Methyltransf_16"/>
</dbReference>
<dbReference type="EC" id="2.1.1.85" evidence="3"/>
<evidence type="ECO:0000256" key="4">
    <source>
        <dbReference type="ARBA" id="ARBA00022490"/>
    </source>
</evidence>
<dbReference type="AlphaFoldDB" id="A0A3B0MQW7"/>
<organism evidence="10">
    <name type="scientific">Theileria annulata</name>
    <dbReference type="NCBI Taxonomy" id="5874"/>
    <lineage>
        <taxon>Eukaryota</taxon>
        <taxon>Sar</taxon>
        <taxon>Alveolata</taxon>
        <taxon>Apicomplexa</taxon>
        <taxon>Aconoidasida</taxon>
        <taxon>Piroplasmida</taxon>
        <taxon>Theileriidae</taxon>
        <taxon>Theileria</taxon>
    </lineage>
</organism>
<gene>
    <name evidence="11" type="ORF">TAT_000232200</name>
    <name evidence="10" type="ORF">TAV_000232300</name>
</gene>
<comment type="subcellular location">
    <subcellularLocation>
        <location evidence="2">Cytoplasm</location>
    </subcellularLocation>
    <subcellularLocation>
        <location evidence="1">Nucleus</location>
    </subcellularLocation>
</comment>
<evidence type="ECO:0000313" key="10">
    <source>
        <dbReference type="EMBL" id="SVP92527.1"/>
    </source>
</evidence>
<dbReference type="GO" id="GO:0005634">
    <property type="term" value="C:nucleus"/>
    <property type="evidence" value="ECO:0007669"/>
    <property type="project" value="UniProtKB-SubCell"/>
</dbReference>
<evidence type="ECO:0000256" key="6">
    <source>
        <dbReference type="ARBA" id="ARBA00022679"/>
    </source>
</evidence>
<comment type="similarity">
    <text evidence="9">Belongs to the methyltransferase superfamily. METTL18 family.</text>
</comment>
<name>A0A3B0MQW7_THEAN</name>
<evidence type="ECO:0000256" key="7">
    <source>
        <dbReference type="ARBA" id="ARBA00022691"/>
    </source>
</evidence>
<dbReference type="Gene3D" id="3.40.50.150">
    <property type="entry name" value="Vaccinia Virus protein VP39"/>
    <property type="match status" value="1"/>
</dbReference>
<keyword evidence="7" id="KW-0949">S-adenosyl-L-methionine</keyword>
<keyword evidence="8" id="KW-0539">Nucleus</keyword>
<evidence type="ECO:0000256" key="5">
    <source>
        <dbReference type="ARBA" id="ARBA00022603"/>
    </source>
</evidence>
<evidence type="ECO:0000256" key="9">
    <source>
        <dbReference type="ARBA" id="ARBA00038126"/>
    </source>
</evidence>
<protein>
    <recommendedName>
        <fullName evidence="3">protein-histidine N-methyltransferase</fullName>
        <ecNumber evidence="3">2.1.1.85</ecNumber>
    </recommendedName>
</protein>
<dbReference type="Pfam" id="PF10294">
    <property type="entry name" value="Methyltransf_16"/>
    <property type="match status" value="2"/>
</dbReference>
<proteinExistence type="inferred from homology"/>
<evidence type="ECO:0000256" key="8">
    <source>
        <dbReference type="ARBA" id="ARBA00023242"/>
    </source>
</evidence>
<keyword evidence="5 10" id="KW-0489">Methyltransferase</keyword>
<dbReference type="GO" id="GO:0018064">
    <property type="term" value="F:protein-L-histidine N-tele-methyltransferase activity"/>
    <property type="evidence" value="ECO:0007669"/>
    <property type="project" value="UniProtKB-EC"/>
</dbReference>
<evidence type="ECO:0000256" key="3">
    <source>
        <dbReference type="ARBA" id="ARBA00012533"/>
    </source>
</evidence>
<dbReference type="PANTHER" id="PTHR14614:SF39">
    <property type="entry name" value="HISTIDINE PROTEIN METHYLTRANSFERASE 1 HOMOLOG"/>
    <property type="match status" value="1"/>
</dbReference>